<gene>
    <name evidence="1" type="ORF">L873DRAFT_1580608</name>
</gene>
<feature type="non-terminal residue" evidence="1">
    <location>
        <position position="1"/>
    </location>
</feature>
<dbReference type="Gene3D" id="3.30.420.10">
    <property type="entry name" value="Ribonuclease H-like superfamily/Ribonuclease H"/>
    <property type="match status" value="1"/>
</dbReference>
<evidence type="ECO:0008006" key="3">
    <source>
        <dbReference type="Google" id="ProtNLM"/>
    </source>
</evidence>
<evidence type="ECO:0000313" key="2">
    <source>
        <dbReference type="Proteomes" id="UP000276215"/>
    </source>
</evidence>
<dbReference type="GO" id="GO:0003676">
    <property type="term" value="F:nucleic acid binding"/>
    <property type="evidence" value="ECO:0007669"/>
    <property type="project" value="InterPro"/>
</dbReference>
<reference evidence="1 2" key="1">
    <citation type="journal article" date="2018" name="Nat. Ecol. Evol.">
        <title>Pezizomycetes genomes reveal the molecular basis of ectomycorrhizal truffle lifestyle.</title>
        <authorList>
            <person name="Murat C."/>
            <person name="Payen T."/>
            <person name="Noel B."/>
            <person name="Kuo A."/>
            <person name="Morin E."/>
            <person name="Chen J."/>
            <person name="Kohler A."/>
            <person name="Krizsan K."/>
            <person name="Balestrini R."/>
            <person name="Da Silva C."/>
            <person name="Montanini B."/>
            <person name="Hainaut M."/>
            <person name="Levati E."/>
            <person name="Barry K.W."/>
            <person name="Belfiori B."/>
            <person name="Cichocki N."/>
            <person name="Clum A."/>
            <person name="Dockter R.B."/>
            <person name="Fauchery L."/>
            <person name="Guy J."/>
            <person name="Iotti M."/>
            <person name="Le Tacon F."/>
            <person name="Lindquist E.A."/>
            <person name="Lipzen A."/>
            <person name="Malagnac F."/>
            <person name="Mello A."/>
            <person name="Molinier V."/>
            <person name="Miyauchi S."/>
            <person name="Poulain J."/>
            <person name="Riccioni C."/>
            <person name="Rubini A."/>
            <person name="Sitrit Y."/>
            <person name="Splivallo R."/>
            <person name="Traeger S."/>
            <person name="Wang M."/>
            <person name="Zifcakova L."/>
            <person name="Wipf D."/>
            <person name="Zambonelli A."/>
            <person name="Paolocci F."/>
            <person name="Nowrousian M."/>
            <person name="Ottonello S."/>
            <person name="Baldrian P."/>
            <person name="Spatafora J.W."/>
            <person name="Henrissat B."/>
            <person name="Nagy L.G."/>
            <person name="Aury J.M."/>
            <person name="Wincker P."/>
            <person name="Grigoriev I.V."/>
            <person name="Bonfante P."/>
            <person name="Martin F.M."/>
        </authorList>
    </citation>
    <scope>NUCLEOTIDE SEQUENCE [LARGE SCALE GENOMIC DNA]</scope>
    <source>
        <strain evidence="1 2">120613-1</strain>
    </source>
</reference>
<organism evidence="1 2">
    <name type="scientific">Choiromyces venosus 120613-1</name>
    <dbReference type="NCBI Taxonomy" id="1336337"/>
    <lineage>
        <taxon>Eukaryota</taxon>
        <taxon>Fungi</taxon>
        <taxon>Dikarya</taxon>
        <taxon>Ascomycota</taxon>
        <taxon>Pezizomycotina</taxon>
        <taxon>Pezizomycetes</taxon>
        <taxon>Pezizales</taxon>
        <taxon>Tuberaceae</taxon>
        <taxon>Choiromyces</taxon>
    </lineage>
</organism>
<dbReference type="InterPro" id="IPR036397">
    <property type="entry name" value="RNaseH_sf"/>
</dbReference>
<dbReference type="AlphaFoldDB" id="A0A3N4JB25"/>
<protein>
    <recommendedName>
        <fullName evidence="3">Tc1-like transposase DDE domain-containing protein</fullName>
    </recommendedName>
</protein>
<dbReference type="Proteomes" id="UP000276215">
    <property type="component" value="Unassembled WGS sequence"/>
</dbReference>
<dbReference type="EMBL" id="ML120426">
    <property type="protein sequence ID" value="RPA95426.1"/>
    <property type="molecule type" value="Genomic_DNA"/>
</dbReference>
<name>A0A3N4JB25_9PEZI</name>
<proteinExistence type="predicted"/>
<dbReference type="OrthoDB" id="3478007at2759"/>
<accession>A0A3N4JB25</accession>
<dbReference type="STRING" id="1336337.A0A3N4JB25"/>
<evidence type="ECO:0000313" key="1">
    <source>
        <dbReference type="EMBL" id="RPA95426.1"/>
    </source>
</evidence>
<feature type="non-terminal residue" evidence="1">
    <location>
        <position position="82"/>
    </location>
</feature>
<keyword evidence="2" id="KW-1185">Reference proteome</keyword>
<sequence>KDRKRGIDWFIYQEFILNPLLYPFACDAQIAYPNLLIMEDNAPSHVHQYHNLTCEYLGLQNLVWPPNSPDLNPIKSIWCEMK</sequence>